<proteinExistence type="predicted"/>
<evidence type="ECO:0000313" key="3">
    <source>
        <dbReference type="Proteomes" id="UP000677913"/>
    </source>
</evidence>
<name>A0A8J8BBB3_9ACTN</name>
<gene>
    <name evidence="2" type="ORF">KGA66_04405</name>
</gene>
<dbReference type="RefSeq" id="WP_211464757.1">
    <property type="nucleotide sequence ID" value="NZ_JAGSXH010000009.1"/>
</dbReference>
<dbReference type="EMBL" id="JAGSXH010000009">
    <property type="protein sequence ID" value="MBS2962275.1"/>
    <property type="molecule type" value="Genomic_DNA"/>
</dbReference>
<feature type="transmembrane region" description="Helical" evidence="1">
    <location>
        <begin position="42"/>
        <end position="63"/>
    </location>
</feature>
<reference evidence="2" key="1">
    <citation type="submission" date="2021-04" db="EMBL/GenBank/DDBJ databases">
        <title>Genome based classification of Actinospica acidithermotolerans sp. nov., an actinobacterium isolated from an Indonesian hot spring.</title>
        <authorList>
            <person name="Kusuma A.B."/>
            <person name="Putra K.E."/>
            <person name="Nafisah S."/>
            <person name="Loh J."/>
            <person name="Nouioui I."/>
            <person name="Goodfellow M."/>
        </authorList>
    </citation>
    <scope>NUCLEOTIDE SEQUENCE</scope>
    <source>
        <strain evidence="2">DSM 45618</strain>
    </source>
</reference>
<keyword evidence="1" id="KW-1133">Transmembrane helix</keyword>
<keyword evidence="1" id="KW-0472">Membrane</keyword>
<evidence type="ECO:0000313" key="2">
    <source>
        <dbReference type="EMBL" id="MBS2962275.1"/>
    </source>
</evidence>
<comment type="caution">
    <text evidence="2">The sequence shown here is derived from an EMBL/GenBank/DDBJ whole genome shotgun (WGS) entry which is preliminary data.</text>
</comment>
<evidence type="ECO:0000256" key="1">
    <source>
        <dbReference type="SAM" id="Phobius"/>
    </source>
</evidence>
<keyword evidence="1" id="KW-0812">Transmembrane</keyword>
<accession>A0A8J8BBB3</accession>
<protein>
    <submittedName>
        <fullName evidence="2">Uncharacterized protein</fullName>
    </submittedName>
</protein>
<feature type="transmembrane region" description="Helical" evidence="1">
    <location>
        <begin position="12"/>
        <end position="30"/>
    </location>
</feature>
<dbReference type="Proteomes" id="UP000677913">
    <property type="component" value="Unassembled WGS sequence"/>
</dbReference>
<keyword evidence="3" id="KW-1185">Reference proteome</keyword>
<dbReference type="AlphaFoldDB" id="A0A8J8BBB3"/>
<sequence>MVVRFGPGVELGWVVAAVGAGMDVVGWYQISGQPTEAQQLPYLASATIPGAALIVAGAVLVGARRRGAAGRDRPAQATAPTQARRDGLWALPDGSYLHRGDCPLLDGKPDAFEVTGVRSGPAPRRACPICEPDLVTAP</sequence>
<organism evidence="2 3">
    <name type="scientific">Actinocrinis puniceicyclus</name>
    <dbReference type="NCBI Taxonomy" id="977794"/>
    <lineage>
        <taxon>Bacteria</taxon>
        <taxon>Bacillati</taxon>
        <taxon>Actinomycetota</taxon>
        <taxon>Actinomycetes</taxon>
        <taxon>Catenulisporales</taxon>
        <taxon>Actinospicaceae</taxon>
        <taxon>Actinocrinis</taxon>
    </lineage>
</organism>